<evidence type="ECO:0000313" key="3">
    <source>
        <dbReference type="Proteomes" id="UP001597075"/>
    </source>
</evidence>
<proteinExistence type="predicted"/>
<dbReference type="Proteomes" id="UP001597075">
    <property type="component" value="Unassembled WGS sequence"/>
</dbReference>
<sequence length="50" mass="5150">MTDDNTDASVPDSDPDHLDPAGDLAADPGLNTTVRIARALLKDADDDGGE</sequence>
<dbReference type="EMBL" id="JBHUDL010000011">
    <property type="protein sequence ID" value="MFD1635210.1"/>
    <property type="molecule type" value="Genomic_DNA"/>
</dbReference>
<organism evidence="2 3">
    <name type="scientific">Haloplanus ruber</name>
    <dbReference type="NCBI Taxonomy" id="869892"/>
    <lineage>
        <taxon>Archaea</taxon>
        <taxon>Methanobacteriati</taxon>
        <taxon>Methanobacteriota</taxon>
        <taxon>Stenosarchaea group</taxon>
        <taxon>Halobacteria</taxon>
        <taxon>Halobacteriales</taxon>
        <taxon>Haloferacaceae</taxon>
        <taxon>Haloplanus</taxon>
    </lineage>
</organism>
<gene>
    <name evidence="2" type="ORF">ACFSBJ_15880</name>
</gene>
<keyword evidence="3" id="KW-1185">Reference proteome</keyword>
<comment type="caution">
    <text evidence="2">The sequence shown here is derived from an EMBL/GenBank/DDBJ whole genome shotgun (WGS) entry which is preliminary data.</text>
</comment>
<feature type="region of interest" description="Disordered" evidence="1">
    <location>
        <begin position="1"/>
        <end position="30"/>
    </location>
</feature>
<evidence type="ECO:0000313" key="2">
    <source>
        <dbReference type="EMBL" id="MFD1635210.1"/>
    </source>
</evidence>
<accession>A0ABD6D1Y2</accession>
<name>A0ABD6D1Y2_9EURY</name>
<protein>
    <submittedName>
        <fullName evidence="2">Uncharacterized protein</fullName>
    </submittedName>
</protein>
<evidence type="ECO:0000256" key="1">
    <source>
        <dbReference type="SAM" id="MobiDB-lite"/>
    </source>
</evidence>
<dbReference type="AlphaFoldDB" id="A0ABD6D1Y2"/>
<dbReference type="RefSeq" id="WP_256406717.1">
    <property type="nucleotide sequence ID" value="NZ_CP187153.1"/>
</dbReference>
<reference evidence="2 3" key="1">
    <citation type="journal article" date="2019" name="Int. J. Syst. Evol. Microbiol.">
        <title>The Global Catalogue of Microorganisms (GCM) 10K type strain sequencing project: providing services to taxonomists for standard genome sequencing and annotation.</title>
        <authorList>
            <consortium name="The Broad Institute Genomics Platform"/>
            <consortium name="The Broad Institute Genome Sequencing Center for Infectious Disease"/>
            <person name="Wu L."/>
            <person name="Ma J."/>
        </authorList>
    </citation>
    <scope>NUCLEOTIDE SEQUENCE [LARGE SCALE GENOMIC DNA]</scope>
    <source>
        <strain evidence="2 3">CGMCC 1.10594</strain>
    </source>
</reference>